<dbReference type="AlphaFoldDB" id="A0A1A9UNT2"/>
<keyword evidence="1" id="KW-0812">Transmembrane</keyword>
<dbReference type="SUPFAM" id="SSF53474">
    <property type="entry name" value="alpha/beta-Hydrolases"/>
    <property type="match status" value="1"/>
</dbReference>
<sequence length="158" mass="17868">MQFLRNVIKWNLFLGAFTVIVSYKPVVVMHGILSGADSMNSLQREIEIQLVQFGKRLEAGKRITRLFPNDWKIAPGRYNCNSNASLGRPGHSQRGLLARATIQTMPNHNVKFFIFLPSPQAGQYGTNFLHLIFSDLASRTVYELFYSKVGQLTSVANY</sequence>
<dbReference type="Proteomes" id="UP000078200">
    <property type="component" value="Unassembled WGS sequence"/>
</dbReference>
<dbReference type="EnsemblMetazoa" id="GAUT010614-RA">
    <property type="protein sequence ID" value="GAUT010614-PA"/>
    <property type="gene ID" value="GAUT010614"/>
</dbReference>
<dbReference type="Gene3D" id="3.40.50.1820">
    <property type="entry name" value="alpha/beta hydrolase"/>
    <property type="match status" value="1"/>
</dbReference>
<dbReference type="Pfam" id="PF02089">
    <property type="entry name" value="Palm_thioest"/>
    <property type="match status" value="1"/>
</dbReference>
<feature type="transmembrane region" description="Helical" evidence="1">
    <location>
        <begin position="12"/>
        <end position="33"/>
    </location>
</feature>
<reference evidence="2" key="1">
    <citation type="submission" date="2020-05" db="UniProtKB">
        <authorList>
            <consortium name="EnsemblMetazoa"/>
        </authorList>
    </citation>
    <scope>IDENTIFICATION</scope>
    <source>
        <strain evidence="2">TTRI</strain>
    </source>
</reference>
<dbReference type="InterPro" id="IPR029058">
    <property type="entry name" value="AB_hydrolase_fold"/>
</dbReference>
<keyword evidence="1" id="KW-0472">Membrane</keyword>
<dbReference type="VEuPathDB" id="VectorBase:GAUT010614"/>
<accession>A0A1A9UNT2</accession>
<name>A0A1A9UNT2_GLOAU</name>
<dbReference type="STRING" id="7395.A0A1A9UNT2"/>
<evidence type="ECO:0000256" key="1">
    <source>
        <dbReference type="SAM" id="Phobius"/>
    </source>
</evidence>
<keyword evidence="1" id="KW-1133">Transmembrane helix</keyword>
<protein>
    <submittedName>
        <fullName evidence="2">Uncharacterized protein</fullName>
    </submittedName>
</protein>
<evidence type="ECO:0000313" key="2">
    <source>
        <dbReference type="EnsemblMetazoa" id="GAUT010614-PA"/>
    </source>
</evidence>
<keyword evidence="3" id="KW-1185">Reference proteome</keyword>
<evidence type="ECO:0000313" key="3">
    <source>
        <dbReference type="Proteomes" id="UP000078200"/>
    </source>
</evidence>
<proteinExistence type="predicted"/>
<organism evidence="2 3">
    <name type="scientific">Glossina austeni</name>
    <name type="common">Savannah tsetse fly</name>
    <dbReference type="NCBI Taxonomy" id="7395"/>
    <lineage>
        <taxon>Eukaryota</taxon>
        <taxon>Metazoa</taxon>
        <taxon>Ecdysozoa</taxon>
        <taxon>Arthropoda</taxon>
        <taxon>Hexapoda</taxon>
        <taxon>Insecta</taxon>
        <taxon>Pterygota</taxon>
        <taxon>Neoptera</taxon>
        <taxon>Endopterygota</taxon>
        <taxon>Diptera</taxon>
        <taxon>Brachycera</taxon>
        <taxon>Muscomorpha</taxon>
        <taxon>Hippoboscoidea</taxon>
        <taxon>Glossinidae</taxon>
        <taxon>Glossina</taxon>
    </lineage>
</organism>